<dbReference type="EMBL" id="AP028055">
    <property type="protein sequence ID" value="BEG99802.1"/>
    <property type="molecule type" value="Genomic_DNA"/>
</dbReference>
<dbReference type="Pfam" id="PF00326">
    <property type="entry name" value="Peptidase_S9"/>
    <property type="match status" value="1"/>
</dbReference>
<dbReference type="Gene3D" id="3.40.50.1110">
    <property type="entry name" value="SGNH hydrolase"/>
    <property type="match status" value="2"/>
</dbReference>
<protein>
    <recommendedName>
        <fullName evidence="5">Sialate O-acetylesterase</fullName>
    </recommendedName>
</protein>
<feature type="domain" description="SGNH hydrolase-type esterase" evidence="2">
    <location>
        <begin position="32"/>
        <end position="206"/>
    </location>
</feature>
<evidence type="ECO:0008006" key="5">
    <source>
        <dbReference type="Google" id="ProtNLM"/>
    </source>
</evidence>
<dbReference type="InterPro" id="IPR051532">
    <property type="entry name" value="Ester_Hydrolysis_Enzymes"/>
</dbReference>
<dbReference type="PANTHER" id="PTHR30383:SF5">
    <property type="entry name" value="SGNH HYDROLASE-TYPE ESTERASE DOMAIN-CONTAINING PROTEIN"/>
    <property type="match status" value="1"/>
</dbReference>
<dbReference type="Pfam" id="PF13472">
    <property type="entry name" value="Lipase_GDSL_2"/>
    <property type="match status" value="2"/>
</dbReference>
<dbReference type="InterPro" id="IPR036514">
    <property type="entry name" value="SGNH_hydro_sf"/>
</dbReference>
<organism evidence="3 4">
    <name type="scientific">Bacteroides sedimenti</name>
    <dbReference type="NCBI Taxonomy" id="2136147"/>
    <lineage>
        <taxon>Bacteria</taxon>
        <taxon>Pseudomonadati</taxon>
        <taxon>Bacteroidota</taxon>
        <taxon>Bacteroidia</taxon>
        <taxon>Bacteroidales</taxon>
        <taxon>Bacteroidaceae</taxon>
        <taxon>Bacteroides</taxon>
    </lineage>
</organism>
<sequence>MMMKNLKIILAIGFMLILANKTFARNVIRVACIGNSITYGAGIPNRDKNSYPAQLQAYLGGGYLVQNFGVSGRTLLSKGDYPYIKTSAYKESLSFNPDIVIIKLGTNDSKPQNWKYKEDLKADFMSLVNSYKNLSSHPRIILLTPVKCFLPDGSEISDQLIGGEIRTFIEKMAYENQLEIINLYNLFGDKWEQHLMPDKLHPSSIGAGMIAEKIFECLTLKQGNKVNITKALHIQGKARFNFHGYKGYEFTNEGTTCRVVEPYVEAVGRPWIIRARFWDHEPQTDIALLENGFHLVYCDVADMYGSNKAVQRWNSLYRRLRKVGFNSKVVLEGMSRGGLIVYNWATQNPEKVACIYADAPVMDIKSWPMGTGKSEGSPDDTRKMLQVYGFGNEQEALNWKRNPIDCVSVIAKYRIPVIHVVGDADKVVPVDENTAIFEERLKQLNYPITVVHKPGVDHHPHSLNNPSTIVRFILKATGRSVNRCIHPVPGNEFRASAGWTEGADWHTISEDISATLQGKNLKLLLLGNSITQGWGGNRKAVTYKPGKRAMDAAVGENQWESAGIAGDRTQNLLWRIRYVNYNVCHPKYAVIAIGINNLFGEADTPEQVAEGIIAVANVAKIKLPQTQIILLGLLPAGKEVSSDIRIKCNQIHAILAKKPIKDVKYINPTSWFVDANGTIKSGLYGGDYIHLTTNGYQVFSEEISKLIK</sequence>
<feature type="domain" description="SGNH hydrolase-type esterase" evidence="2">
    <location>
        <begin position="525"/>
        <end position="698"/>
    </location>
</feature>
<evidence type="ECO:0000259" key="1">
    <source>
        <dbReference type="Pfam" id="PF00326"/>
    </source>
</evidence>
<dbReference type="PANTHER" id="PTHR30383">
    <property type="entry name" value="THIOESTERASE 1/PROTEASE 1/LYSOPHOSPHOLIPASE L1"/>
    <property type="match status" value="1"/>
</dbReference>
<evidence type="ECO:0000313" key="3">
    <source>
        <dbReference type="EMBL" id="BEG99802.1"/>
    </source>
</evidence>
<dbReference type="InterPro" id="IPR001375">
    <property type="entry name" value="Peptidase_S9_cat"/>
</dbReference>
<dbReference type="SUPFAM" id="SSF52266">
    <property type="entry name" value="SGNH hydrolase"/>
    <property type="match status" value="2"/>
</dbReference>
<accession>A0ABN6Z5K3</accession>
<keyword evidence="4" id="KW-1185">Reference proteome</keyword>
<evidence type="ECO:0000259" key="2">
    <source>
        <dbReference type="Pfam" id="PF13472"/>
    </source>
</evidence>
<dbReference type="SUPFAM" id="SSF53474">
    <property type="entry name" value="alpha/beta-Hydrolases"/>
    <property type="match status" value="1"/>
</dbReference>
<evidence type="ECO:0000313" key="4">
    <source>
        <dbReference type="Proteomes" id="UP001496674"/>
    </source>
</evidence>
<gene>
    <name evidence="3" type="ORF">BSYN_20670</name>
</gene>
<name>A0ABN6Z5K3_9BACE</name>
<dbReference type="InterPro" id="IPR029058">
    <property type="entry name" value="AB_hydrolase_fold"/>
</dbReference>
<reference evidence="3 4" key="1">
    <citation type="submission" date="2023-04" db="EMBL/GenBank/DDBJ databases">
        <title>Draft genome sequence of acteroides sedimenti strain YN3PY1.</title>
        <authorList>
            <person name="Yoshida N."/>
        </authorList>
    </citation>
    <scope>NUCLEOTIDE SEQUENCE [LARGE SCALE GENOMIC DNA]</scope>
    <source>
        <strain evidence="3 4">YN3PY1</strain>
    </source>
</reference>
<dbReference type="Gene3D" id="3.40.50.1820">
    <property type="entry name" value="alpha/beta hydrolase"/>
    <property type="match status" value="1"/>
</dbReference>
<dbReference type="InterPro" id="IPR013830">
    <property type="entry name" value="SGNH_hydro"/>
</dbReference>
<dbReference type="Proteomes" id="UP001496674">
    <property type="component" value="Chromosome"/>
</dbReference>
<feature type="domain" description="Peptidase S9 prolyl oligopeptidase catalytic" evidence="1">
    <location>
        <begin position="326"/>
        <end position="461"/>
    </location>
</feature>
<proteinExistence type="predicted"/>